<dbReference type="PANTHER" id="PTHR37471:SF1">
    <property type="entry name" value="AB HYDROLASE-1 DOMAIN-CONTAINING PROTEIN"/>
    <property type="match status" value="1"/>
</dbReference>
<feature type="compositionally biased region" description="Polar residues" evidence="1">
    <location>
        <begin position="101"/>
        <end position="110"/>
    </location>
</feature>
<keyword evidence="3" id="KW-1185">Reference proteome</keyword>
<feature type="compositionally biased region" description="Basic and acidic residues" evidence="1">
    <location>
        <begin position="70"/>
        <end position="79"/>
    </location>
</feature>
<feature type="non-terminal residue" evidence="2">
    <location>
        <position position="149"/>
    </location>
</feature>
<proteinExistence type="predicted"/>
<reference evidence="2" key="1">
    <citation type="journal article" date="2021" name="Proc. Natl. Acad. Sci. U.S.A.">
        <title>Three genomes in the algal genus Volvox reveal the fate of a haploid sex-determining region after a transition to homothallism.</title>
        <authorList>
            <person name="Yamamoto K."/>
            <person name="Hamaji T."/>
            <person name="Kawai-Toyooka H."/>
            <person name="Matsuzaki R."/>
            <person name="Takahashi F."/>
            <person name="Nishimura Y."/>
            <person name="Kawachi M."/>
            <person name="Noguchi H."/>
            <person name="Minakuchi Y."/>
            <person name="Umen J.G."/>
            <person name="Toyoda A."/>
            <person name="Nozaki H."/>
        </authorList>
    </citation>
    <scope>NUCLEOTIDE SEQUENCE</scope>
    <source>
        <strain evidence="2">NIES-3780</strain>
    </source>
</reference>
<evidence type="ECO:0000313" key="3">
    <source>
        <dbReference type="Proteomes" id="UP000747399"/>
    </source>
</evidence>
<accession>A0A8J4BDE1</accession>
<dbReference type="Proteomes" id="UP000747399">
    <property type="component" value="Unassembled WGS sequence"/>
</dbReference>
<evidence type="ECO:0000313" key="2">
    <source>
        <dbReference type="EMBL" id="GIL59219.1"/>
    </source>
</evidence>
<gene>
    <name evidence="2" type="ORF">Vafri_13908</name>
</gene>
<dbReference type="EMBL" id="BNCO01000034">
    <property type="protein sequence ID" value="GIL59219.1"/>
    <property type="molecule type" value="Genomic_DNA"/>
</dbReference>
<organism evidence="2 3">
    <name type="scientific">Volvox africanus</name>
    <dbReference type="NCBI Taxonomy" id="51714"/>
    <lineage>
        <taxon>Eukaryota</taxon>
        <taxon>Viridiplantae</taxon>
        <taxon>Chlorophyta</taxon>
        <taxon>core chlorophytes</taxon>
        <taxon>Chlorophyceae</taxon>
        <taxon>CS clade</taxon>
        <taxon>Chlamydomonadales</taxon>
        <taxon>Volvocaceae</taxon>
        <taxon>Volvox</taxon>
    </lineage>
</organism>
<comment type="caution">
    <text evidence="2">The sequence shown here is derived from an EMBL/GenBank/DDBJ whole genome shotgun (WGS) entry which is preliminary data.</text>
</comment>
<evidence type="ECO:0000256" key="1">
    <source>
        <dbReference type="SAM" id="MobiDB-lite"/>
    </source>
</evidence>
<sequence length="149" mass="16017">PGLQVMTHLWEPLRASYRPLLLYGITEVLALLCRTSLLAMGCSLSFLQTDRAGNMLVAVVGLDNEQLKQQKLKQEDQYAKEQPQPQPQPQPQQDIRKTGDTFPQSASAATVATPMGCSASRSNDGSNTDGSTEERGGGTAPVPVVLLHG</sequence>
<dbReference type="AlphaFoldDB" id="A0A8J4BDE1"/>
<feature type="region of interest" description="Disordered" evidence="1">
    <location>
        <begin position="70"/>
        <end position="149"/>
    </location>
</feature>
<feature type="compositionally biased region" description="Polar residues" evidence="1">
    <location>
        <begin position="119"/>
        <end position="130"/>
    </location>
</feature>
<protein>
    <submittedName>
        <fullName evidence="2">Uncharacterized protein</fullName>
    </submittedName>
</protein>
<dbReference type="PANTHER" id="PTHR37471">
    <property type="entry name" value="UNNAMED PRODUCT"/>
    <property type="match status" value="1"/>
</dbReference>
<name>A0A8J4BDE1_9CHLO</name>
<feature type="non-terminal residue" evidence="2">
    <location>
        <position position="1"/>
    </location>
</feature>